<dbReference type="KEGG" id="mrr:Moror_15867"/>
<protein>
    <recommendedName>
        <fullName evidence="5">CCHC-type domain-containing protein</fullName>
    </recommendedName>
</protein>
<evidence type="ECO:0000256" key="1">
    <source>
        <dbReference type="ARBA" id="ARBA00022664"/>
    </source>
</evidence>
<gene>
    <name evidence="3" type="ORF">Moror_15867</name>
</gene>
<dbReference type="Proteomes" id="UP000017559">
    <property type="component" value="Unassembled WGS sequence"/>
</dbReference>
<feature type="region of interest" description="Disordered" evidence="2">
    <location>
        <begin position="96"/>
        <end position="116"/>
    </location>
</feature>
<dbReference type="EMBL" id="AWSO01002823">
    <property type="protein sequence ID" value="ESK80941.1"/>
    <property type="molecule type" value="Genomic_DNA"/>
</dbReference>
<dbReference type="InterPro" id="IPR036875">
    <property type="entry name" value="Znf_CCHC_sf"/>
</dbReference>
<dbReference type="HOGENOM" id="CLU_1062047_0_0_1"/>
<organism evidence="3 4">
    <name type="scientific">Moniliophthora roreri (strain MCA 2997)</name>
    <name type="common">Cocoa frosty pod rot fungus</name>
    <name type="synonym">Crinipellis roreri</name>
    <dbReference type="NCBI Taxonomy" id="1381753"/>
    <lineage>
        <taxon>Eukaryota</taxon>
        <taxon>Fungi</taxon>
        <taxon>Dikarya</taxon>
        <taxon>Basidiomycota</taxon>
        <taxon>Agaricomycotina</taxon>
        <taxon>Agaricomycetes</taxon>
        <taxon>Agaricomycetidae</taxon>
        <taxon>Agaricales</taxon>
        <taxon>Marasmiineae</taxon>
        <taxon>Marasmiaceae</taxon>
        <taxon>Moniliophthora</taxon>
    </lineage>
</organism>
<dbReference type="GO" id="GO:0008270">
    <property type="term" value="F:zinc ion binding"/>
    <property type="evidence" value="ECO:0007669"/>
    <property type="project" value="InterPro"/>
</dbReference>
<name>V2WK61_MONRO</name>
<feature type="compositionally biased region" description="Basic and acidic residues" evidence="2">
    <location>
        <begin position="228"/>
        <end position="240"/>
    </location>
</feature>
<sequence length="251" mass="28588">MYAGAVLYMLEDKEFETAPWSNKCGCQVFNPKEVINTAPTVGPTLPQHIVKQEEGSEAQFVSMLDKMESWMKNADSQAEKREKELLAKISQVYSQNKPSASGVHQAKSSDSQPARADNTVTCHCCEELGHYTNDCQFRQNLVKRGILITRPSTWGFVFKDGSYVPKGNEKETQKEKMLRVINKRGWEFPMALVHMQFATEEEEEFMDKYEEMKQGADDPGKDYGSTETARRDTRRTHQEAKGISTLLDLQD</sequence>
<keyword evidence="1" id="KW-0507">mRNA processing</keyword>
<evidence type="ECO:0000313" key="3">
    <source>
        <dbReference type="EMBL" id="ESK80941.1"/>
    </source>
</evidence>
<evidence type="ECO:0000313" key="4">
    <source>
        <dbReference type="Proteomes" id="UP000017559"/>
    </source>
</evidence>
<proteinExistence type="predicted"/>
<reference evidence="3 4" key="1">
    <citation type="journal article" date="2014" name="BMC Genomics">
        <title>Genome and secretome analysis of the hemibiotrophic fungal pathogen, Moniliophthora roreri, which causes frosty pod rot disease of cacao: mechanisms of the biotrophic and necrotrophic phases.</title>
        <authorList>
            <person name="Meinhardt L.W."/>
            <person name="Costa G.G.L."/>
            <person name="Thomazella D.P.T."/>
            <person name="Teixeira P.J.P.L."/>
            <person name="Carazzolle M.F."/>
            <person name="Schuster S.C."/>
            <person name="Carlson J.E."/>
            <person name="Guiltinan M.J."/>
            <person name="Mieczkowski P."/>
            <person name="Farmer A."/>
            <person name="Ramaraj T."/>
            <person name="Crozier J."/>
            <person name="Davis R.E."/>
            <person name="Shao J."/>
            <person name="Melnick R.L."/>
            <person name="Pereira G.A.G."/>
            <person name="Bailey B.A."/>
        </authorList>
    </citation>
    <scope>NUCLEOTIDE SEQUENCE [LARGE SCALE GENOMIC DNA]</scope>
    <source>
        <strain evidence="3 4">MCA 2997</strain>
    </source>
</reference>
<dbReference type="GO" id="GO:0003676">
    <property type="term" value="F:nucleic acid binding"/>
    <property type="evidence" value="ECO:0007669"/>
    <property type="project" value="InterPro"/>
</dbReference>
<evidence type="ECO:0008006" key="5">
    <source>
        <dbReference type="Google" id="ProtNLM"/>
    </source>
</evidence>
<dbReference type="AlphaFoldDB" id="V2WK61"/>
<evidence type="ECO:0000256" key="2">
    <source>
        <dbReference type="SAM" id="MobiDB-lite"/>
    </source>
</evidence>
<comment type="caution">
    <text evidence="3">The sequence shown here is derived from an EMBL/GenBank/DDBJ whole genome shotgun (WGS) entry which is preliminary data.</text>
</comment>
<dbReference type="SUPFAM" id="SSF57756">
    <property type="entry name" value="Retrovirus zinc finger-like domains"/>
    <property type="match status" value="1"/>
</dbReference>
<keyword evidence="4" id="KW-1185">Reference proteome</keyword>
<dbReference type="GO" id="GO:0006397">
    <property type="term" value="P:mRNA processing"/>
    <property type="evidence" value="ECO:0007669"/>
    <property type="project" value="UniProtKB-KW"/>
</dbReference>
<accession>V2WK61</accession>
<feature type="compositionally biased region" description="Basic and acidic residues" evidence="2">
    <location>
        <begin position="208"/>
        <end position="221"/>
    </location>
</feature>
<feature type="region of interest" description="Disordered" evidence="2">
    <location>
        <begin position="208"/>
        <end position="251"/>
    </location>
</feature>